<dbReference type="Pfam" id="PF24969">
    <property type="entry name" value="LRR_15"/>
    <property type="match status" value="1"/>
</dbReference>
<dbReference type="EMBL" id="JBEFKJ010000004">
    <property type="protein sequence ID" value="KAL2046414.1"/>
    <property type="molecule type" value="Genomic_DNA"/>
</dbReference>
<sequence length="463" mass="52898">MAIFSDLSPDLIMELWERILHPDDIDSFALVSRRTHATGRIFLDENRRLKAQYSSVQTYYSRSCCNKPWGDLLRDILLDSRRGAYVQHLDIQSSHSHWQQGYGSYRHPGNCHHDRYSETDMLLFKNAIRSSTLRSRIDKWRLKQTLARGDEDPIIAILLTMLPELRSLKIDNVALKGTFQTFQHIADSGSTGLLSKLEEVEISSVKHEIKGVSVFQPFAVFPSMKRLSCNNFQLDWSVGAAETRMPLQTSNISELTISGSGLDSKNLFGILGAFKALKRFTFVRPANCRGFDPFWIRAALLAYARHSLEYLVFKSPDDVEGERCVGSLQDFEKLRILKIDHSSLVDPQRCETGRTAACQHRVADYLPRTLEELVLCIDRSELHDQVYDSMRSLLKAKTNGHLSFLNKLEFRLWFLGPRYDDVEPLLSEKLDDGLVNSWKTTCEQKGIILTVSRCDALNTCDAK</sequence>
<keyword evidence="3" id="KW-1185">Reference proteome</keyword>
<dbReference type="InterPro" id="IPR032675">
    <property type="entry name" value="LRR_dom_sf"/>
</dbReference>
<evidence type="ECO:0000259" key="1">
    <source>
        <dbReference type="Pfam" id="PF24969"/>
    </source>
</evidence>
<dbReference type="SUPFAM" id="SSF52047">
    <property type="entry name" value="RNI-like"/>
    <property type="match status" value="1"/>
</dbReference>
<dbReference type="InterPro" id="IPR056867">
    <property type="entry name" value="LRR_15"/>
</dbReference>
<name>A0ABR4AP07_9LECA</name>
<proteinExistence type="predicted"/>
<reference evidence="2 3" key="1">
    <citation type="submission" date="2024-09" db="EMBL/GenBank/DDBJ databases">
        <title>Rethinking Asexuality: The Enigmatic Case of Functional Sexual Genes in Lepraria (Stereocaulaceae).</title>
        <authorList>
            <person name="Doellman M."/>
            <person name="Sun Y."/>
            <person name="Barcenas-Pena A."/>
            <person name="Lumbsch H.T."/>
            <person name="Grewe F."/>
        </authorList>
    </citation>
    <scope>NUCLEOTIDE SEQUENCE [LARGE SCALE GENOMIC DNA]</scope>
    <source>
        <strain evidence="2 3">Mercado 3170</strain>
    </source>
</reference>
<feature type="domain" description="Leucine-rich repeat" evidence="1">
    <location>
        <begin position="296"/>
        <end position="397"/>
    </location>
</feature>
<gene>
    <name evidence="2" type="ORF">N7G274_001861</name>
</gene>
<dbReference type="Gene3D" id="3.80.10.10">
    <property type="entry name" value="Ribonuclease Inhibitor"/>
    <property type="match status" value="1"/>
</dbReference>
<accession>A0ABR4AP07</accession>
<comment type="caution">
    <text evidence="2">The sequence shown here is derived from an EMBL/GenBank/DDBJ whole genome shotgun (WGS) entry which is preliminary data.</text>
</comment>
<dbReference type="Proteomes" id="UP001590950">
    <property type="component" value="Unassembled WGS sequence"/>
</dbReference>
<evidence type="ECO:0000313" key="3">
    <source>
        <dbReference type="Proteomes" id="UP001590950"/>
    </source>
</evidence>
<evidence type="ECO:0000313" key="2">
    <source>
        <dbReference type="EMBL" id="KAL2046414.1"/>
    </source>
</evidence>
<protein>
    <recommendedName>
        <fullName evidence="1">Leucine-rich repeat domain-containing protein</fullName>
    </recommendedName>
</protein>
<organism evidence="2 3">
    <name type="scientific">Stereocaulon virgatum</name>
    <dbReference type="NCBI Taxonomy" id="373712"/>
    <lineage>
        <taxon>Eukaryota</taxon>
        <taxon>Fungi</taxon>
        <taxon>Dikarya</taxon>
        <taxon>Ascomycota</taxon>
        <taxon>Pezizomycotina</taxon>
        <taxon>Lecanoromycetes</taxon>
        <taxon>OSLEUM clade</taxon>
        <taxon>Lecanoromycetidae</taxon>
        <taxon>Lecanorales</taxon>
        <taxon>Lecanorineae</taxon>
        <taxon>Stereocaulaceae</taxon>
        <taxon>Stereocaulon</taxon>
    </lineage>
</organism>